<feature type="domain" description="Transposase IS204/IS1001/IS1096/IS1165 DDE" evidence="1">
    <location>
        <begin position="2"/>
        <end position="64"/>
    </location>
</feature>
<keyword evidence="3" id="KW-1185">Reference proteome</keyword>
<dbReference type="EMBL" id="JH413817">
    <property type="protein sequence ID" value="EHL31241.1"/>
    <property type="molecule type" value="Genomic_DNA"/>
</dbReference>
<dbReference type="eggNOG" id="COG3464">
    <property type="taxonomic scope" value="Bacteria"/>
</dbReference>
<dbReference type="STRING" id="658187.LDG_6702"/>
<evidence type="ECO:0000259" key="1">
    <source>
        <dbReference type="Pfam" id="PF01610"/>
    </source>
</evidence>
<organism evidence="2 3">
    <name type="scientific">Legionella drancourtii LLAP12</name>
    <dbReference type="NCBI Taxonomy" id="658187"/>
    <lineage>
        <taxon>Bacteria</taxon>
        <taxon>Pseudomonadati</taxon>
        <taxon>Pseudomonadota</taxon>
        <taxon>Gammaproteobacteria</taxon>
        <taxon>Legionellales</taxon>
        <taxon>Legionellaceae</taxon>
        <taxon>Legionella</taxon>
    </lineage>
</organism>
<evidence type="ECO:0000313" key="2">
    <source>
        <dbReference type="EMBL" id="EHL31241.1"/>
    </source>
</evidence>
<dbReference type="AlphaFoldDB" id="G9EN80"/>
<accession>G9EN80</accession>
<gene>
    <name evidence="2" type="ORF">LDG_6702</name>
</gene>
<name>G9EN80_9GAMM</name>
<reference evidence="2 3" key="1">
    <citation type="journal article" date="2011" name="BMC Genomics">
        <title>Insight into cross-talk between intra-amoebal pathogens.</title>
        <authorList>
            <person name="Gimenez G."/>
            <person name="Bertelli C."/>
            <person name="Moliner C."/>
            <person name="Robert C."/>
            <person name="Raoult D."/>
            <person name="Fournier P.E."/>
            <person name="Greub G."/>
        </authorList>
    </citation>
    <scope>NUCLEOTIDE SEQUENCE [LARGE SCALE GENOMIC DNA]</scope>
    <source>
        <strain evidence="2 3">LLAP12</strain>
    </source>
</reference>
<proteinExistence type="predicted"/>
<dbReference type="Pfam" id="PF01610">
    <property type="entry name" value="DDE_Tnp_ISL3"/>
    <property type="match status" value="1"/>
</dbReference>
<sequence>MLNDLKQSPFKALASLGKTLTSWKDEVARMWRFTKSNGITEGFHRKMKLTQRSAYGFRNFENYRGVLRCSAGD</sequence>
<protein>
    <recommendedName>
        <fullName evidence="1">Transposase IS204/IS1001/IS1096/IS1165 DDE domain-containing protein</fullName>
    </recommendedName>
</protein>
<dbReference type="HOGENOM" id="CLU_041900_10_6_6"/>
<dbReference type="Proteomes" id="UP000002770">
    <property type="component" value="Unassembled WGS sequence"/>
</dbReference>
<dbReference type="InParanoid" id="G9EN80"/>
<dbReference type="InterPro" id="IPR002560">
    <property type="entry name" value="Transposase_DDE"/>
</dbReference>
<evidence type="ECO:0000313" key="3">
    <source>
        <dbReference type="Proteomes" id="UP000002770"/>
    </source>
</evidence>